<dbReference type="Proteomes" id="UP000324222">
    <property type="component" value="Unassembled WGS sequence"/>
</dbReference>
<evidence type="ECO:0000313" key="3">
    <source>
        <dbReference type="Proteomes" id="UP000324222"/>
    </source>
</evidence>
<dbReference type="EMBL" id="VSRR010120803">
    <property type="protein sequence ID" value="MPC99981.1"/>
    <property type="molecule type" value="Genomic_DNA"/>
</dbReference>
<keyword evidence="3" id="KW-1185">Reference proteome</keyword>
<evidence type="ECO:0000256" key="1">
    <source>
        <dbReference type="SAM" id="MobiDB-lite"/>
    </source>
</evidence>
<feature type="region of interest" description="Disordered" evidence="1">
    <location>
        <begin position="119"/>
        <end position="138"/>
    </location>
</feature>
<organism evidence="2 3">
    <name type="scientific">Portunus trituberculatus</name>
    <name type="common">Swimming crab</name>
    <name type="synonym">Neptunus trituberculatus</name>
    <dbReference type="NCBI Taxonomy" id="210409"/>
    <lineage>
        <taxon>Eukaryota</taxon>
        <taxon>Metazoa</taxon>
        <taxon>Ecdysozoa</taxon>
        <taxon>Arthropoda</taxon>
        <taxon>Crustacea</taxon>
        <taxon>Multicrustacea</taxon>
        <taxon>Malacostraca</taxon>
        <taxon>Eumalacostraca</taxon>
        <taxon>Eucarida</taxon>
        <taxon>Decapoda</taxon>
        <taxon>Pleocyemata</taxon>
        <taxon>Brachyura</taxon>
        <taxon>Eubrachyura</taxon>
        <taxon>Portunoidea</taxon>
        <taxon>Portunidae</taxon>
        <taxon>Portuninae</taxon>
        <taxon>Portunus</taxon>
    </lineage>
</organism>
<evidence type="ECO:0000313" key="2">
    <source>
        <dbReference type="EMBL" id="MPC99981.1"/>
    </source>
</evidence>
<dbReference type="AlphaFoldDB" id="A0A5B7JPT4"/>
<reference evidence="2 3" key="1">
    <citation type="submission" date="2019-05" db="EMBL/GenBank/DDBJ databases">
        <title>Another draft genome of Portunus trituberculatus and its Hox gene families provides insights of decapod evolution.</title>
        <authorList>
            <person name="Jeong J.-H."/>
            <person name="Song I."/>
            <person name="Kim S."/>
            <person name="Choi T."/>
            <person name="Kim D."/>
            <person name="Ryu S."/>
            <person name="Kim W."/>
        </authorList>
    </citation>
    <scope>NUCLEOTIDE SEQUENCE [LARGE SCALE GENOMIC DNA]</scope>
    <source>
        <tissue evidence="2">Muscle</tissue>
    </source>
</reference>
<gene>
    <name evidence="2" type="ORF">E2C01_095428</name>
</gene>
<proteinExistence type="predicted"/>
<name>A0A5B7JPT4_PORTR</name>
<protein>
    <submittedName>
        <fullName evidence="2">Uncharacterized protein</fullName>
    </submittedName>
</protein>
<sequence length="138" mass="15655">MPCWLQQRQQQHLMIVLTSAPGGRDLLAEVPGCLLMGYLEERKDNYLSYLSSSSSSSSSHLTDCSDVLRCPVMHNLSIKSHLSYIFTLFFPHFDVSFHLYSGYYSQTFPSAIPQHVLKENSTGNPHLTKGYVPKKTLR</sequence>
<comment type="caution">
    <text evidence="2">The sequence shown here is derived from an EMBL/GenBank/DDBJ whole genome shotgun (WGS) entry which is preliminary data.</text>
</comment>
<accession>A0A5B7JPT4</accession>